<dbReference type="Gene3D" id="4.10.40.20">
    <property type="match status" value="1"/>
</dbReference>
<dbReference type="InterPro" id="IPR000867">
    <property type="entry name" value="IGFBP-like"/>
</dbReference>
<dbReference type="InterPro" id="IPR036179">
    <property type="entry name" value="Ig-like_dom_sf"/>
</dbReference>
<evidence type="ECO:0000256" key="3">
    <source>
        <dbReference type="ARBA" id="ARBA00022729"/>
    </source>
</evidence>
<gene>
    <name evidence="10" type="primary">LOC101850886</name>
</gene>
<dbReference type="PANTHER" id="PTHR14186:SF19">
    <property type="entry name" value="INSULIN-LIKE GROWTH FACTOR-BINDING PROTEIN 7"/>
    <property type="match status" value="1"/>
</dbReference>
<reference evidence="10" key="1">
    <citation type="submission" date="2025-08" db="UniProtKB">
        <authorList>
            <consortium name="RefSeq"/>
        </authorList>
    </citation>
    <scope>IDENTIFICATION</scope>
</reference>
<dbReference type="Pfam" id="PF07679">
    <property type="entry name" value="I-set"/>
    <property type="match status" value="1"/>
</dbReference>
<proteinExistence type="predicted"/>
<dbReference type="Pfam" id="PF07648">
    <property type="entry name" value="Kazal_2"/>
    <property type="match status" value="1"/>
</dbReference>
<feature type="domain" description="IGFBP N-terminal" evidence="7">
    <location>
        <begin position="16"/>
        <end position="89"/>
    </location>
</feature>
<dbReference type="PROSITE" id="PS51323">
    <property type="entry name" value="IGFBP_N_2"/>
    <property type="match status" value="1"/>
</dbReference>
<evidence type="ECO:0000256" key="2">
    <source>
        <dbReference type="ARBA" id="ARBA00022525"/>
    </source>
</evidence>
<evidence type="ECO:0000259" key="8">
    <source>
        <dbReference type="PROSITE" id="PS51465"/>
    </source>
</evidence>
<protein>
    <submittedName>
        <fullName evidence="10">Insulin-like growth factor-binding protein-related protein 1</fullName>
    </submittedName>
</protein>
<evidence type="ECO:0000313" key="10">
    <source>
        <dbReference type="RefSeq" id="XP_005097687.1"/>
    </source>
</evidence>
<sequence length="236" mass="25776">MKVLLVALSVALVVVYADKCEEQCAQCPVLERSDCLAGVDKDPDCQCCDVCSRFEGQKCDMKDEKPKHGSCGDGLECKKARGGNICQCMWEEIICGTNGVTYSNLCQLMATAVRESKQDELEVKSVGPCEPGAKIITKPEYIKNTTNNNIVLSCEAIGFPVPTISWNVTRANSKTFTLPGDDSHIVTAMRGGPAKYQVTSWMQIEGLMKRHEGDYTCIAVNEHGVESAKARIKVVN</sequence>
<dbReference type="InterPro" id="IPR007110">
    <property type="entry name" value="Ig-like_dom"/>
</dbReference>
<feature type="domain" description="Kazal-like" evidence="8">
    <location>
        <begin position="72"/>
        <end position="131"/>
    </location>
</feature>
<dbReference type="InterPro" id="IPR003598">
    <property type="entry name" value="Ig_sub2"/>
</dbReference>
<comment type="subcellular location">
    <subcellularLocation>
        <location evidence="1">Secreted</location>
    </subcellularLocation>
</comment>
<dbReference type="PROSITE" id="PS50835">
    <property type="entry name" value="IG_LIKE"/>
    <property type="match status" value="1"/>
</dbReference>
<dbReference type="InterPro" id="IPR036058">
    <property type="entry name" value="Kazal_dom_sf"/>
</dbReference>
<evidence type="ECO:0000259" key="6">
    <source>
        <dbReference type="PROSITE" id="PS50835"/>
    </source>
</evidence>
<dbReference type="InterPro" id="IPR003599">
    <property type="entry name" value="Ig_sub"/>
</dbReference>
<dbReference type="GeneID" id="101850886"/>
<dbReference type="SUPFAM" id="SSF48726">
    <property type="entry name" value="Immunoglobulin"/>
    <property type="match status" value="1"/>
</dbReference>
<evidence type="ECO:0000256" key="1">
    <source>
        <dbReference type="ARBA" id="ARBA00004613"/>
    </source>
</evidence>
<dbReference type="CDD" id="cd00104">
    <property type="entry name" value="KAZAL_FS"/>
    <property type="match status" value="1"/>
</dbReference>
<dbReference type="InterPro" id="IPR011390">
    <property type="entry name" value="IGFBP_rP_mac25"/>
</dbReference>
<keyword evidence="4" id="KW-0393">Immunoglobulin domain</keyword>
<evidence type="ECO:0000313" key="9">
    <source>
        <dbReference type="Proteomes" id="UP000694888"/>
    </source>
</evidence>
<dbReference type="SMART" id="SM00409">
    <property type="entry name" value="IG"/>
    <property type="match status" value="1"/>
</dbReference>
<organism evidence="9 10">
    <name type="scientific">Aplysia californica</name>
    <name type="common">California sea hare</name>
    <dbReference type="NCBI Taxonomy" id="6500"/>
    <lineage>
        <taxon>Eukaryota</taxon>
        <taxon>Metazoa</taxon>
        <taxon>Spiralia</taxon>
        <taxon>Lophotrochozoa</taxon>
        <taxon>Mollusca</taxon>
        <taxon>Gastropoda</taxon>
        <taxon>Heterobranchia</taxon>
        <taxon>Euthyneura</taxon>
        <taxon>Tectipleura</taxon>
        <taxon>Aplysiida</taxon>
        <taxon>Aplysioidea</taxon>
        <taxon>Aplysiidae</taxon>
        <taxon>Aplysia</taxon>
    </lineage>
</organism>
<evidence type="ECO:0000259" key="7">
    <source>
        <dbReference type="PROSITE" id="PS51323"/>
    </source>
</evidence>
<feature type="signal peptide" evidence="5">
    <location>
        <begin position="1"/>
        <end position="17"/>
    </location>
</feature>
<dbReference type="SMART" id="SM00408">
    <property type="entry name" value="IGc2"/>
    <property type="match status" value="1"/>
</dbReference>
<evidence type="ECO:0000256" key="4">
    <source>
        <dbReference type="ARBA" id="ARBA00023319"/>
    </source>
</evidence>
<dbReference type="InterPro" id="IPR002350">
    <property type="entry name" value="Kazal_dom"/>
</dbReference>
<dbReference type="PANTHER" id="PTHR14186">
    <property type="entry name" value="INSULIN-LIKE GROWTH FACTOR BINDING PROTEIN-RELATED"/>
    <property type="match status" value="1"/>
</dbReference>
<feature type="domain" description="Ig-like" evidence="6">
    <location>
        <begin position="131"/>
        <end position="233"/>
    </location>
</feature>
<dbReference type="InterPro" id="IPR013783">
    <property type="entry name" value="Ig-like_fold"/>
</dbReference>
<keyword evidence="9" id="KW-1185">Reference proteome</keyword>
<dbReference type="PROSITE" id="PS51465">
    <property type="entry name" value="KAZAL_2"/>
    <property type="match status" value="1"/>
</dbReference>
<dbReference type="InterPro" id="IPR013098">
    <property type="entry name" value="Ig_I-set"/>
</dbReference>
<dbReference type="RefSeq" id="XP_005097687.1">
    <property type="nucleotide sequence ID" value="XM_005097630.3"/>
</dbReference>
<dbReference type="Proteomes" id="UP000694888">
    <property type="component" value="Unplaced"/>
</dbReference>
<dbReference type="SUPFAM" id="SSF100895">
    <property type="entry name" value="Kazal-type serine protease inhibitors"/>
    <property type="match status" value="1"/>
</dbReference>
<keyword evidence="3 5" id="KW-0732">Signal</keyword>
<dbReference type="SMART" id="SM00280">
    <property type="entry name" value="KAZAL"/>
    <property type="match status" value="1"/>
</dbReference>
<feature type="chain" id="PRO_5045787343" evidence="5">
    <location>
        <begin position="18"/>
        <end position="236"/>
    </location>
</feature>
<dbReference type="Gene3D" id="2.60.40.10">
    <property type="entry name" value="Immunoglobulins"/>
    <property type="match status" value="1"/>
</dbReference>
<keyword evidence="2" id="KW-0964">Secreted</keyword>
<dbReference type="Gene3D" id="3.30.60.30">
    <property type="match status" value="1"/>
</dbReference>
<name>A0ABM0JNA1_APLCA</name>
<evidence type="ECO:0000256" key="5">
    <source>
        <dbReference type="SAM" id="SignalP"/>
    </source>
</evidence>
<accession>A0ABM0JNA1</accession>